<proteinExistence type="predicted"/>
<keyword evidence="1" id="KW-0812">Transmembrane</keyword>
<gene>
    <name evidence="2" type="ORF">UV73_C0010G0025</name>
</gene>
<comment type="caution">
    <text evidence="2">The sequence shown here is derived from an EMBL/GenBank/DDBJ whole genome shotgun (WGS) entry which is preliminary data.</text>
</comment>
<accession>A0A0G1DEV0</accession>
<dbReference type="AlphaFoldDB" id="A0A0G1DEV0"/>
<dbReference type="Proteomes" id="UP000034894">
    <property type="component" value="Unassembled WGS sequence"/>
</dbReference>
<evidence type="ECO:0000313" key="3">
    <source>
        <dbReference type="Proteomes" id="UP000034894"/>
    </source>
</evidence>
<feature type="transmembrane region" description="Helical" evidence="1">
    <location>
        <begin position="12"/>
        <end position="32"/>
    </location>
</feature>
<dbReference type="STRING" id="1618443.UV73_C0010G0025"/>
<protein>
    <submittedName>
        <fullName evidence="2">Uncharacterized protein</fullName>
    </submittedName>
</protein>
<evidence type="ECO:0000256" key="1">
    <source>
        <dbReference type="SAM" id="Phobius"/>
    </source>
</evidence>
<dbReference type="EMBL" id="LCFP01000010">
    <property type="protein sequence ID" value="KKS96440.1"/>
    <property type="molecule type" value="Genomic_DNA"/>
</dbReference>
<evidence type="ECO:0000313" key="2">
    <source>
        <dbReference type="EMBL" id="KKS96440.1"/>
    </source>
</evidence>
<sequence length="171" mass="19290">MARYTNRDETPWGRWFLGLLAVVAVLLLFFTVTRNQENGIFNSLQPEQSEPQVQILDDIIRNPDNYIGRQVSVNAPVKEPLNDRMLMLEAPGQLPDDELLVISRQTLLPQGGGPDDYIYNKDDIVRISGTVRRLTIADLEEELGTDLDDAAYAELEGRVYIVADTIQETSL</sequence>
<keyword evidence="1" id="KW-0472">Membrane</keyword>
<organism evidence="2 3">
    <name type="scientific">Candidatus Gottesmanbacteria bacterium GW2011_GWA2_43_14</name>
    <dbReference type="NCBI Taxonomy" id="1618443"/>
    <lineage>
        <taxon>Bacteria</taxon>
        <taxon>Candidatus Gottesmaniibacteriota</taxon>
    </lineage>
</organism>
<keyword evidence="1" id="KW-1133">Transmembrane helix</keyword>
<name>A0A0G1DEV0_9BACT</name>
<reference evidence="2 3" key="1">
    <citation type="journal article" date="2015" name="Nature">
        <title>rRNA introns, odd ribosomes, and small enigmatic genomes across a large radiation of phyla.</title>
        <authorList>
            <person name="Brown C.T."/>
            <person name="Hug L.A."/>
            <person name="Thomas B.C."/>
            <person name="Sharon I."/>
            <person name="Castelle C.J."/>
            <person name="Singh A."/>
            <person name="Wilkins M.J."/>
            <person name="Williams K.H."/>
            <person name="Banfield J.F."/>
        </authorList>
    </citation>
    <scope>NUCLEOTIDE SEQUENCE [LARGE SCALE GENOMIC DNA]</scope>
</reference>